<dbReference type="InterPro" id="IPR036259">
    <property type="entry name" value="MFS_trans_sf"/>
</dbReference>
<feature type="transmembrane region" description="Helical" evidence="5">
    <location>
        <begin position="224"/>
        <end position="244"/>
    </location>
</feature>
<feature type="transmembrane region" description="Helical" evidence="5">
    <location>
        <begin position="135"/>
        <end position="153"/>
    </location>
</feature>
<dbReference type="GO" id="GO:0005886">
    <property type="term" value="C:plasma membrane"/>
    <property type="evidence" value="ECO:0007669"/>
    <property type="project" value="TreeGrafter"/>
</dbReference>
<evidence type="ECO:0000256" key="5">
    <source>
        <dbReference type="SAM" id="Phobius"/>
    </source>
</evidence>
<keyword evidence="4 5" id="KW-0472">Membrane</keyword>
<feature type="transmembrane region" description="Helical" evidence="5">
    <location>
        <begin position="464"/>
        <end position="489"/>
    </location>
</feature>
<feature type="domain" description="Major facilitator superfamily (MFS) profile" evidence="6">
    <location>
        <begin position="68"/>
        <end position="552"/>
    </location>
</feature>
<dbReference type="Proteomes" id="UP000254866">
    <property type="component" value="Unassembled WGS sequence"/>
</dbReference>
<reference evidence="7 8" key="1">
    <citation type="journal article" date="2018" name="IMA Fungus">
        <title>IMA Genome-F 9: Draft genome sequence of Annulohypoxylon stygium, Aspergillus mulundensis, Berkeleyomyces basicola (syn. Thielaviopsis basicola), Ceratocystis smalleyi, two Cercospora beticola strains, Coleophoma cylindrospora, Fusarium fracticaudum, Phialophora cf. hyalina, and Morchella septimelata.</title>
        <authorList>
            <person name="Wingfield B.D."/>
            <person name="Bills G.F."/>
            <person name="Dong Y."/>
            <person name="Huang W."/>
            <person name="Nel W.J."/>
            <person name="Swalarsk-Parry B.S."/>
            <person name="Vaghefi N."/>
            <person name="Wilken P.M."/>
            <person name="An Z."/>
            <person name="de Beer Z.W."/>
            <person name="De Vos L."/>
            <person name="Chen L."/>
            <person name="Duong T.A."/>
            <person name="Gao Y."/>
            <person name="Hammerbacher A."/>
            <person name="Kikkert J.R."/>
            <person name="Li Y."/>
            <person name="Li H."/>
            <person name="Li K."/>
            <person name="Li Q."/>
            <person name="Liu X."/>
            <person name="Ma X."/>
            <person name="Naidoo K."/>
            <person name="Pethybridge S.J."/>
            <person name="Sun J."/>
            <person name="Steenkamp E.T."/>
            <person name="van der Nest M.A."/>
            <person name="van Wyk S."/>
            <person name="Wingfield M.J."/>
            <person name="Xiong C."/>
            <person name="Yue Q."/>
            <person name="Zhang X."/>
        </authorList>
    </citation>
    <scope>NUCLEOTIDE SEQUENCE [LARGE SCALE GENOMIC DNA]</scope>
    <source>
        <strain evidence="7 8">BP 5553</strain>
    </source>
</reference>
<evidence type="ECO:0000256" key="1">
    <source>
        <dbReference type="ARBA" id="ARBA00004141"/>
    </source>
</evidence>
<dbReference type="PANTHER" id="PTHR23502:SF29">
    <property type="entry name" value="TRANSPORTER, PUTATIVE (AFU_ORTHOLOGUE AFUA_6G06680)-RELATED"/>
    <property type="match status" value="1"/>
</dbReference>
<sequence length="578" mass="63153">MGLGILDPRRPTEVPGTTRYFDDLEGLEGATSTSTSAQVKRDNGIILVPQPSDDPNDPLNWPLWKRDLILLLLSIVSIFATSLGPILAANTISLSVFFSVKFTKVAILTGWFLFGVGIAAIWFVPSARIWGKRHLFLLGTITLIFSSAWAGAAGHSYGSLAGARFIQGIGAAPFETLVNAVVGDMYFVHQRGKRMALTNLAVFGGAFFTPIVVGKITYTIGWPWTFYFVSIFCGVSLPLVYFFVPETTYCRSAHLNTDTASSVDIHHLQKPHTHEHTTDLSPSNAQSLELSEASIQNPSAQPESQDPPTLFTGAGTPKKSFTELLVLFCGRMSPEKFWKLALRPFPLFCHPAIMWACLTQGAMVGWTVFISVVIAGIFIGPPLWYGEVQTGYAFTGAFIGAVGGFLLAGAVADWSAKVMTRRNGGIYEPEFRIVLVIPQLILGCTGLYLFGATSTPAGLIKHGWIVPVVAFGLQVAGMVIGAVAASLYLVDAHRDIAVEAFTCTIIFKNFFSFGLTFSAYQWVIGPGGTFRVFMWISSIQVVVCLLSIPMYVFGKRNRDFFHRHNILKLCGLMNKRDT</sequence>
<comment type="subcellular location">
    <subcellularLocation>
        <location evidence="1">Membrane</location>
        <topology evidence="1">Multi-pass membrane protein</topology>
    </subcellularLocation>
</comment>
<dbReference type="GeneID" id="43598811"/>
<feature type="transmembrane region" description="Helical" evidence="5">
    <location>
        <begin position="352"/>
        <end position="379"/>
    </location>
</feature>
<dbReference type="PROSITE" id="PS50850">
    <property type="entry name" value="MFS"/>
    <property type="match status" value="1"/>
</dbReference>
<dbReference type="Pfam" id="PF07690">
    <property type="entry name" value="MFS_1"/>
    <property type="match status" value="1"/>
</dbReference>
<gene>
    <name evidence="7" type="ORF">BP5553_05962</name>
</gene>
<dbReference type="SUPFAM" id="SSF103473">
    <property type="entry name" value="MFS general substrate transporter"/>
    <property type="match status" value="1"/>
</dbReference>
<comment type="caution">
    <text evidence="7">The sequence shown here is derived from an EMBL/GenBank/DDBJ whole genome shotgun (WGS) entry which is preliminary data.</text>
</comment>
<dbReference type="InterPro" id="IPR011701">
    <property type="entry name" value="MFS"/>
</dbReference>
<feature type="transmembrane region" description="Helical" evidence="5">
    <location>
        <begin position="532"/>
        <end position="553"/>
    </location>
</feature>
<dbReference type="PANTHER" id="PTHR23502">
    <property type="entry name" value="MAJOR FACILITATOR SUPERFAMILY"/>
    <property type="match status" value="1"/>
</dbReference>
<evidence type="ECO:0000256" key="2">
    <source>
        <dbReference type="ARBA" id="ARBA00022692"/>
    </source>
</evidence>
<keyword evidence="2 5" id="KW-0812">Transmembrane</keyword>
<dbReference type="AlphaFoldDB" id="A0A370TM59"/>
<dbReference type="STRING" id="2656787.A0A370TM59"/>
<evidence type="ECO:0000256" key="4">
    <source>
        <dbReference type="ARBA" id="ARBA00023136"/>
    </source>
</evidence>
<feature type="transmembrane region" description="Helical" evidence="5">
    <location>
        <begin position="496"/>
        <end position="520"/>
    </location>
</feature>
<evidence type="ECO:0000256" key="3">
    <source>
        <dbReference type="ARBA" id="ARBA00022989"/>
    </source>
</evidence>
<feature type="transmembrane region" description="Helical" evidence="5">
    <location>
        <begin position="200"/>
        <end position="218"/>
    </location>
</feature>
<protein>
    <submittedName>
        <fullName evidence="7">MFS general substrate transporter</fullName>
    </submittedName>
</protein>
<organism evidence="7 8">
    <name type="scientific">Venustampulla echinocandica</name>
    <dbReference type="NCBI Taxonomy" id="2656787"/>
    <lineage>
        <taxon>Eukaryota</taxon>
        <taxon>Fungi</taxon>
        <taxon>Dikarya</taxon>
        <taxon>Ascomycota</taxon>
        <taxon>Pezizomycotina</taxon>
        <taxon>Leotiomycetes</taxon>
        <taxon>Helotiales</taxon>
        <taxon>Pleuroascaceae</taxon>
        <taxon>Venustampulla</taxon>
    </lineage>
</organism>
<dbReference type="RefSeq" id="XP_031869266.1">
    <property type="nucleotide sequence ID" value="XM_032014585.1"/>
</dbReference>
<keyword evidence="3 5" id="KW-1133">Transmembrane helix</keyword>
<proteinExistence type="predicted"/>
<dbReference type="EMBL" id="NPIC01000004">
    <property type="protein sequence ID" value="RDL36610.1"/>
    <property type="molecule type" value="Genomic_DNA"/>
</dbReference>
<evidence type="ECO:0000313" key="7">
    <source>
        <dbReference type="EMBL" id="RDL36610.1"/>
    </source>
</evidence>
<feature type="transmembrane region" description="Helical" evidence="5">
    <location>
        <begin position="391"/>
        <end position="412"/>
    </location>
</feature>
<dbReference type="InterPro" id="IPR020846">
    <property type="entry name" value="MFS_dom"/>
</dbReference>
<feature type="transmembrane region" description="Helical" evidence="5">
    <location>
        <begin position="105"/>
        <end position="123"/>
    </location>
</feature>
<feature type="transmembrane region" description="Helical" evidence="5">
    <location>
        <begin position="165"/>
        <end position="188"/>
    </location>
</feature>
<accession>A0A370TM59</accession>
<dbReference type="OrthoDB" id="2585655at2759"/>
<feature type="transmembrane region" description="Helical" evidence="5">
    <location>
        <begin position="68"/>
        <end position="93"/>
    </location>
</feature>
<evidence type="ECO:0000313" key="8">
    <source>
        <dbReference type="Proteomes" id="UP000254866"/>
    </source>
</evidence>
<evidence type="ECO:0000259" key="6">
    <source>
        <dbReference type="PROSITE" id="PS50850"/>
    </source>
</evidence>
<feature type="transmembrane region" description="Helical" evidence="5">
    <location>
        <begin position="433"/>
        <end position="452"/>
    </location>
</feature>
<dbReference type="Gene3D" id="1.20.1250.20">
    <property type="entry name" value="MFS general substrate transporter like domains"/>
    <property type="match status" value="1"/>
</dbReference>
<keyword evidence="8" id="KW-1185">Reference proteome</keyword>
<name>A0A370TM59_9HELO</name>
<dbReference type="GO" id="GO:0022857">
    <property type="term" value="F:transmembrane transporter activity"/>
    <property type="evidence" value="ECO:0007669"/>
    <property type="project" value="InterPro"/>
</dbReference>